<name>A0A9Q0T4Q6_SALPP</name>
<dbReference type="InterPro" id="IPR036412">
    <property type="entry name" value="HAD-like_sf"/>
</dbReference>
<comment type="caution">
    <text evidence="1">The sequence shown here is derived from an EMBL/GenBank/DDBJ whole genome shotgun (WGS) entry which is preliminary data.</text>
</comment>
<dbReference type="SUPFAM" id="SSF56784">
    <property type="entry name" value="HAD-like"/>
    <property type="match status" value="1"/>
</dbReference>
<keyword evidence="2" id="KW-1185">Reference proteome</keyword>
<evidence type="ECO:0000313" key="2">
    <source>
        <dbReference type="Proteomes" id="UP001151532"/>
    </source>
</evidence>
<protein>
    <submittedName>
        <fullName evidence="1">Uncharacterized protein</fullName>
    </submittedName>
</protein>
<sequence length="163" mass="17717">MNFLRSKGNTPRSSIHLKKSLNEAFITFQPPLSSSTALIFEIEQTLHIGSQLSASCWEKAYFPLIDGSLTSLLILITVLSISIADVHLLSQHGSGGGGKKIGPNQILSMNMTRVFLIGTSKMCMVGDKQDADILFGQNAGCKTLFALSDRLISLVFEFPLTLI</sequence>
<evidence type="ECO:0000313" key="1">
    <source>
        <dbReference type="EMBL" id="KAJ6700415.1"/>
    </source>
</evidence>
<organism evidence="1 2">
    <name type="scientific">Salix purpurea</name>
    <name type="common">Purple osier willow</name>
    <dbReference type="NCBI Taxonomy" id="77065"/>
    <lineage>
        <taxon>Eukaryota</taxon>
        <taxon>Viridiplantae</taxon>
        <taxon>Streptophyta</taxon>
        <taxon>Embryophyta</taxon>
        <taxon>Tracheophyta</taxon>
        <taxon>Spermatophyta</taxon>
        <taxon>Magnoliopsida</taxon>
        <taxon>eudicotyledons</taxon>
        <taxon>Gunneridae</taxon>
        <taxon>Pentapetalae</taxon>
        <taxon>rosids</taxon>
        <taxon>fabids</taxon>
        <taxon>Malpighiales</taxon>
        <taxon>Salicaceae</taxon>
        <taxon>Saliceae</taxon>
        <taxon>Salix</taxon>
    </lineage>
</organism>
<dbReference type="Proteomes" id="UP001151532">
    <property type="component" value="Chromosome 6"/>
</dbReference>
<reference evidence="1" key="2">
    <citation type="journal article" date="2023" name="Int. J. Mol. Sci.">
        <title>De Novo Assembly and Annotation of 11 Diverse Shrub Willow (Salix) Genomes Reveals Novel Gene Organization in Sex-Linked Regions.</title>
        <authorList>
            <person name="Hyden B."/>
            <person name="Feng K."/>
            <person name="Yates T.B."/>
            <person name="Jawdy S."/>
            <person name="Cereghino C."/>
            <person name="Smart L.B."/>
            <person name="Muchero W."/>
        </authorList>
    </citation>
    <scope>NUCLEOTIDE SEQUENCE</scope>
    <source>
        <tissue evidence="1">Shoot tip</tissue>
    </source>
</reference>
<dbReference type="Pfam" id="PF13242">
    <property type="entry name" value="Hydrolase_like"/>
    <property type="match status" value="1"/>
</dbReference>
<dbReference type="OrthoDB" id="10520856at2759"/>
<reference evidence="1" key="1">
    <citation type="submission" date="2022-11" db="EMBL/GenBank/DDBJ databases">
        <authorList>
            <person name="Hyden B.L."/>
            <person name="Feng K."/>
            <person name="Yates T."/>
            <person name="Jawdy S."/>
            <person name="Smart L.B."/>
            <person name="Muchero W."/>
        </authorList>
    </citation>
    <scope>NUCLEOTIDE SEQUENCE</scope>
    <source>
        <tissue evidence="1">Shoot tip</tissue>
    </source>
</reference>
<gene>
    <name evidence="1" type="ORF">OIU79_013451</name>
</gene>
<dbReference type="Gene3D" id="3.40.50.1000">
    <property type="entry name" value="HAD superfamily/HAD-like"/>
    <property type="match status" value="1"/>
</dbReference>
<accession>A0A9Q0T4Q6</accession>
<dbReference type="AlphaFoldDB" id="A0A9Q0T4Q6"/>
<proteinExistence type="predicted"/>
<dbReference type="InterPro" id="IPR023214">
    <property type="entry name" value="HAD_sf"/>
</dbReference>
<dbReference type="EMBL" id="JAPFFK010000017">
    <property type="protein sequence ID" value="KAJ6700415.1"/>
    <property type="molecule type" value="Genomic_DNA"/>
</dbReference>